<name>A0A8I2YHI8_9AGAM</name>
<evidence type="ECO:0000313" key="2">
    <source>
        <dbReference type="EMBL" id="KAG6372130.1"/>
    </source>
</evidence>
<dbReference type="Proteomes" id="UP000683000">
    <property type="component" value="Unassembled WGS sequence"/>
</dbReference>
<gene>
    <name evidence="2" type="ORF">JVT61DRAFT_7910</name>
</gene>
<proteinExistence type="predicted"/>
<dbReference type="EMBL" id="JAGFBS010000029">
    <property type="protein sequence ID" value="KAG6372130.1"/>
    <property type="molecule type" value="Genomic_DNA"/>
</dbReference>
<comment type="caution">
    <text evidence="2">The sequence shown here is derived from an EMBL/GenBank/DDBJ whole genome shotgun (WGS) entry which is preliminary data.</text>
</comment>
<feature type="compositionally biased region" description="Low complexity" evidence="1">
    <location>
        <begin position="66"/>
        <end position="92"/>
    </location>
</feature>
<feature type="compositionally biased region" description="Basic and acidic residues" evidence="1">
    <location>
        <begin position="118"/>
        <end position="147"/>
    </location>
</feature>
<evidence type="ECO:0000256" key="1">
    <source>
        <dbReference type="SAM" id="MobiDB-lite"/>
    </source>
</evidence>
<feature type="region of interest" description="Disordered" evidence="1">
    <location>
        <begin position="1"/>
        <end position="167"/>
    </location>
</feature>
<keyword evidence="3" id="KW-1185">Reference proteome</keyword>
<evidence type="ECO:0000313" key="3">
    <source>
        <dbReference type="Proteomes" id="UP000683000"/>
    </source>
</evidence>
<reference evidence="2" key="1">
    <citation type="submission" date="2021-03" db="EMBL/GenBank/DDBJ databases">
        <title>Evolutionary innovations through gain and loss of genes in the ectomycorrhizal Boletales.</title>
        <authorList>
            <person name="Wu G."/>
            <person name="Miyauchi S."/>
            <person name="Morin E."/>
            <person name="Yang Z.-L."/>
            <person name="Xu J."/>
            <person name="Martin F.M."/>
        </authorList>
    </citation>
    <scope>NUCLEOTIDE SEQUENCE</scope>
    <source>
        <strain evidence="2">BR01</strain>
    </source>
</reference>
<protein>
    <submittedName>
        <fullName evidence="2">Uncharacterized protein</fullName>
    </submittedName>
</protein>
<feature type="compositionally biased region" description="Polar residues" evidence="1">
    <location>
        <begin position="55"/>
        <end position="65"/>
    </location>
</feature>
<sequence length="167" mass="17541">MTPGQWPPWRVIMDGNISTQPDHPWLKVRASTPPLSPSSAKALVSRSEPPHMGVQSPSQITFPRNSPSASAPAPSQTATTPSPASPTTLQSAFRSKPPQPTGDEGSVRGADISQQLDHPPDAGSKGHDMNPADMLSRQDKGKGKAKDPQGPTDRAAAGRKTEAKAQS</sequence>
<dbReference type="AlphaFoldDB" id="A0A8I2YHI8"/>
<organism evidence="2 3">
    <name type="scientific">Boletus reticuloceps</name>
    <dbReference type="NCBI Taxonomy" id="495285"/>
    <lineage>
        <taxon>Eukaryota</taxon>
        <taxon>Fungi</taxon>
        <taxon>Dikarya</taxon>
        <taxon>Basidiomycota</taxon>
        <taxon>Agaricomycotina</taxon>
        <taxon>Agaricomycetes</taxon>
        <taxon>Agaricomycetidae</taxon>
        <taxon>Boletales</taxon>
        <taxon>Boletineae</taxon>
        <taxon>Boletaceae</taxon>
        <taxon>Boletoideae</taxon>
        <taxon>Boletus</taxon>
    </lineage>
</organism>
<accession>A0A8I2YHI8</accession>